<accession>A0A6H5H844</accession>
<feature type="non-terminal residue" evidence="1">
    <location>
        <position position="87"/>
    </location>
</feature>
<sequence>MEVNVVNEPTAAMVNFELFTGQNPLGCRSMKRTVPCPGWVELSDEERENLSSEQKYCNRPKIKNRNGASEKLLLLHIYSESIPEQVS</sequence>
<dbReference type="Proteomes" id="UP000479000">
    <property type="component" value="Unassembled WGS sequence"/>
</dbReference>
<name>A0A6H5H844_9HEMI</name>
<organism evidence="1 2">
    <name type="scientific">Nesidiocoris tenuis</name>
    <dbReference type="NCBI Taxonomy" id="355587"/>
    <lineage>
        <taxon>Eukaryota</taxon>
        <taxon>Metazoa</taxon>
        <taxon>Ecdysozoa</taxon>
        <taxon>Arthropoda</taxon>
        <taxon>Hexapoda</taxon>
        <taxon>Insecta</taxon>
        <taxon>Pterygota</taxon>
        <taxon>Neoptera</taxon>
        <taxon>Paraneoptera</taxon>
        <taxon>Hemiptera</taxon>
        <taxon>Heteroptera</taxon>
        <taxon>Panheteroptera</taxon>
        <taxon>Cimicomorpha</taxon>
        <taxon>Miridae</taxon>
        <taxon>Dicyphina</taxon>
        <taxon>Nesidiocoris</taxon>
    </lineage>
</organism>
<dbReference type="AlphaFoldDB" id="A0A6H5H844"/>
<protein>
    <submittedName>
        <fullName evidence="1">Uncharacterized protein</fullName>
    </submittedName>
</protein>
<gene>
    <name evidence="1" type="ORF">NTEN_LOCUS17260</name>
</gene>
<keyword evidence="2" id="KW-1185">Reference proteome</keyword>
<proteinExistence type="predicted"/>
<reference evidence="1 2" key="1">
    <citation type="submission" date="2020-02" db="EMBL/GenBank/DDBJ databases">
        <authorList>
            <person name="Ferguson B K."/>
        </authorList>
    </citation>
    <scope>NUCLEOTIDE SEQUENCE [LARGE SCALE GENOMIC DNA]</scope>
</reference>
<evidence type="ECO:0000313" key="2">
    <source>
        <dbReference type="Proteomes" id="UP000479000"/>
    </source>
</evidence>
<evidence type="ECO:0000313" key="1">
    <source>
        <dbReference type="EMBL" id="CAB0012535.1"/>
    </source>
</evidence>
<dbReference type="EMBL" id="CADCXU010025517">
    <property type="protein sequence ID" value="CAB0012535.1"/>
    <property type="molecule type" value="Genomic_DNA"/>
</dbReference>